<accession>A0A8T9B7Y5</accession>
<protein>
    <recommendedName>
        <fullName evidence="3">DUF4238 domain-containing protein</fullName>
    </recommendedName>
</protein>
<dbReference type="AlphaFoldDB" id="A0A8T9B7Y5"/>
<evidence type="ECO:0000313" key="2">
    <source>
        <dbReference type="Proteomes" id="UP000469559"/>
    </source>
</evidence>
<evidence type="ECO:0000313" key="1">
    <source>
        <dbReference type="EMBL" id="TVY15787.1"/>
    </source>
</evidence>
<proteinExistence type="predicted"/>
<dbReference type="InterPro" id="IPR025332">
    <property type="entry name" value="DUF4238"/>
</dbReference>
<sequence length="706" mass="80340">MAEPSTSTRYHQYIPQFILRNFAHGYKPPKNGKRNRGTRPGEQVLSGINLAGAEVEITETLVKRTFGIQDLYIDTGSKNEQHVEEMLSRLEGRAAAPRPAEVTLARTERDTLRKFLFIQLYRQDVMKKAFACKTAEGYVGDDKEEFIEYMRKKGFQRPIDVWLDNIKQLIEVKMETPGRTQWLEVLKEKMYPPDAMQFFLHTGAFYLAICTPKDSGDEFIMTENGPGNTTNTICTQHHFIAHISPKLTLVLRSGLLPHPAEDIDEDIKDMREKLLQTVLDPHGLSKDTGSKSFLHDLPVTKARDSYTRVVDGRTVSLNGQQPVLSVKDRFFFKFFRISTEHVNRINTVLLEEAFSTSRIVFNSKKAARRTLEYYLKLDIEFGFKAVKNETDDRVVYLRKVEEAVKLLGGDAVAKYRVHQGNLRVGLVFGIQDEDQVLTLVKRDPNAMNIYTKLSNKKSLDPEDFEQAARMLALRIKTDTWAKGHDEAFRDETRSKLRTVYCELPAQRVWLYLKRTRFMLNGGTELGPWGQIIDSKLPAEKLSGPEDVIAKVGQLFVPPHLCRIMYFANLNDGRIQDPEFGVGKEGVDLDKDGIRRLRQEISLAFGQQGSICDCATYDPTGIPQFEKIARTHKKSLRACAPLDGGAMSEFTKKFISEEEKMELLTRVAVQQFFTGLLKPGLEGNTMKDLLDVLFNTVFPVFEGRGAT</sequence>
<dbReference type="OrthoDB" id="5340163at2759"/>
<keyword evidence="2" id="KW-1185">Reference proteome</keyword>
<dbReference type="Pfam" id="PF14022">
    <property type="entry name" value="DUF4238"/>
    <property type="match status" value="1"/>
</dbReference>
<name>A0A8T9B7Y5_9HELO</name>
<organism evidence="1 2">
    <name type="scientific">Lachnellula arida</name>
    <dbReference type="NCBI Taxonomy" id="1316785"/>
    <lineage>
        <taxon>Eukaryota</taxon>
        <taxon>Fungi</taxon>
        <taxon>Dikarya</taxon>
        <taxon>Ascomycota</taxon>
        <taxon>Pezizomycotina</taxon>
        <taxon>Leotiomycetes</taxon>
        <taxon>Helotiales</taxon>
        <taxon>Lachnaceae</taxon>
        <taxon>Lachnellula</taxon>
    </lineage>
</organism>
<gene>
    <name evidence="1" type="ORF">LARI1_G005631</name>
</gene>
<comment type="caution">
    <text evidence="1">The sequence shown here is derived from an EMBL/GenBank/DDBJ whole genome shotgun (WGS) entry which is preliminary data.</text>
</comment>
<dbReference type="Proteomes" id="UP000469559">
    <property type="component" value="Unassembled WGS sequence"/>
</dbReference>
<reference evidence="1 2" key="1">
    <citation type="submission" date="2018-05" db="EMBL/GenBank/DDBJ databases">
        <title>Whole genome sequencing for identification of molecular markers to develop diagnostic detection tools for the regulated plant pathogen Lachnellula willkommii.</title>
        <authorList>
            <person name="Giroux E."/>
            <person name="Bilodeau G."/>
        </authorList>
    </citation>
    <scope>NUCLEOTIDE SEQUENCE [LARGE SCALE GENOMIC DNA]</scope>
    <source>
        <strain evidence="1 2">CBS 203.66</strain>
    </source>
</reference>
<dbReference type="EMBL" id="QGMF01000450">
    <property type="protein sequence ID" value="TVY15787.1"/>
    <property type="molecule type" value="Genomic_DNA"/>
</dbReference>
<evidence type="ECO:0008006" key="3">
    <source>
        <dbReference type="Google" id="ProtNLM"/>
    </source>
</evidence>